<reference evidence="5" key="1">
    <citation type="journal article" date="2020" name="Stud. Mycol.">
        <title>101 Dothideomycetes genomes: a test case for predicting lifestyles and emergence of pathogens.</title>
        <authorList>
            <person name="Haridas S."/>
            <person name="Albert R."/>
            <person name="Binder M."/>
            <person name="Bloem J."/>
            <person name="Labutti K."/>
            <person name="Salamov A."/>
            <person name="Andreopoulos B."/>
            <person name="Baker S."/>
            <person name="Barry K."/>
            <person name="Bills G."/>
            <person name="Bluhm B."/>
            <person name="Cannon C."/>
            <person name="Castanera R."/>
            <person name="Culley D."/>
            <person name="Daum C."/>
            <person name="Ezra D."/>
            <person name="Gonzalez J."/>
            <person name="Henrissat B."/>
            <person name="Kuo A."/>
            <person name="Liang C."/>
            <person name="Lipzen A."/>
            <person name="Lutzoni F."/>
            <person name="Magnuson J."/>
            <person name="Mondo S."/>
            <person name="Nolan M."/>
            <person name="Ohm R."/>
            <person name="Pangilinan J."/>
            <person name="Park H.-J."/>
            <person name="Ramirez L."/>
            <person name="Alfaro M."/>
            <person name="Sun H."/>
            <person name="Tritt A."/>
            <person name="Yoshinaga Y."/>
            <person name="Zwiers L.-H."/>
            <person name="Turgeon B."/>
            <person name="Goodwin S."/>
            <person name="Spatafora J."/>
            <person name="Crous P."/>
            <person name="Grigoriev I."/>
        </authorList>
    </citation>
    <scope>NUCLEOTIDE SEQUENCE</scope>
    <source>
        <strain evidence="5">ATCC 36951</strain>
    </source>
</reference>
<dbReference type="Gene3D" id="3.40.50.720">
    <property type="entry name" value="NAD(P)-binding Rossmann-like Domain"/>
    <property type="match status" value="1"/>
</dbReference>
<dbReference type="SUPFAM" id="SSF50129">
    <property type="entry name" value="GroES-like"/>
    <property type="match status" value="1"/>
</dbReference>
<evidence type="ECO:0000256" key="1">
    <source>
        <dbReference type="ARBA" id="ARBA00022723"/>
    </source>
</evidence>
<evidence type="ECO:0000256" key="2">
    <source>
        <dbReference type="ARBA" id="ARBA00022833"/>
    </source>
</evidence>
<gene>
    <name evidence="5" type="ORF">M409DRAFT_28389</name>
</gene>
<dbReference type="Pfam" id="PF08240">
    <property type="entry name" value="ADH_N"/>
    <property type="match status" value="1"/>
</dbReference>
<dbReference type="SUPFAM" id="SSF51735">
    <property type="entry name" value="NAD(P)-binding Rossmann-fold domains"/>
    <property type="match status" value="1"/>
</dbReference>
<dbReference type="InterPro" id="IPR002328">
    <property type="entry name" value="ADH_Zn_CS"/>
</dbReference>
<dbReference type="InterPro" id="IPR013154">
    <property type="entry name" value="ADH-like_N"/>
</dbReference>
<dbReference type="Gene3D" id="3.90.180.10">
    <property type="entry name" value="Medium-chain alcohol dehydrogenases, catalytic domain"/>
    <property type="match status" value="1"/>
</dbReference>
<dbReference type="InterPro" id="IPR036291">
    <property type="entry name" value="NAD(P)-bd_dom_sf"/>
</dbReference>
<dbReference type="InterPro" id="IPR011032">
    <property type="entry name" value="GroES-like_sf"/>
</dbReference>
<feature type="domain" description="Alcohol dehydrogenase-like N-terminal" evidence="4">
    <location>
        <begin position="31"/>
        <end position="156"/>
    </location>
</feature>
<dbReference type="EMBL" id="ML993621">
    <property type="protein sequence ID" value="KAF2161058.1"/>
    <property type="molecule type" value="Genomic_DNA"/>
</dbReference>
<evidence type="ECO:0000313" key="6">
    <source>
        <dbReference type="Proteomes" id="UP000799537"/>
    </source>
</evidence>
<sequence length="255" mass="27269">MIETQGFGSSQASEKKNIKPLTFHRAEPKGTELLIEIIYCGLCHSDLELLANNWNTTKYPCVPGHEAVGRVTATGPDVQHYRPGDIVGVGTLMDSCLACSACVEGVENHCEGPNGPTMLHGGFLTPGSKEAAGLNTFGAWAGNVVVKEHFVVRIPEGADLARVAPITLTLNPKGRIRHLALQMAKKMGAGHIVVFTTHPKEKHEAVLRFGADQVIDSNDPAAMKGIHRSLTHILSTVPVPSIQHPTSARSVDEAP</sequence>
<dbReference type="InterPro" id="IPR047109">
    <property type="entry name" value="CAD-like"/>
</dbReference>
<dbReference type="AlphaFoldDB" id="A0A6A6C439"/>
<keyword evidence="1" id="KW-0479">Metal-binding</keyword>
<dbReference type="Proteomes" id="UP000799537">
    <property type="component" value="Unassembled WGS sequence"/>
</dbReference>
<protein>
    <recommendedName>
        <fullName evidence="4">Alcohol dehydrogenase-like N-terminal domain-containing protein</fullName>
    </recommendedName>
</protein>
<keyword evidence="3" id="KW-0560">Oxidoreductase</keyword>
<keyword evidence="6" id="KW-1185">Reference proteome</keyword>
<dbReference type="PANTHER" id="PTHR42683">
    <property type="entry name" value="ALDEHYDE REDUCTASE"/>
    <property type="match status" value="1"/>
</dbReference>
<dbReference type="GeneID" id="54562286"/>
<accession>A0A6A6C439</accession>
<dbReference type="GO" id="GO:0016616">
    <property type="term" value="F:oxidoreductase activity, acting on the CH-OH group of donors, NAD or NADP as acceptor"/>
    <property type="evidence" value="ECO:0007669"/>
    <property type="project" value="InterPro"/>
</dbReference>
<name>A0A6A6C439_ZASCE</name>
<dbReference type="RefSeq" id="XP_033661947.1">
    <property type="nucleotide sequence ID" value="XM_033809014.1"/>
</dbReference>
<evidence type="ECO:0000259" key="4">
    <source>
        <dbReference type="Pfam" id="PF08240"/>
    </source>
</evidence>
<keyword evidence="2" id="KW-0862">Zinc</keyword>
<dbReference type="OrthoDB" id="1879366at2759"/>
<evidence type="ECO:0000313" key="5">
    <source>
        <dbReference type="EMBL" id="KAF2161058.1"/>
    </source>
</evidence>
<proteinExistence type="predicted"/>
<dbReference type="PROSITE" id="PS00059">
    <property type="entry name" value="ADH_ZINC"/>
    <property type="match status" value="1"/>
</dbReference>
<organism evidence="5 6">
    <name type="scientific">Zasmidium cellare ATCC 36951</name>
    <dbReference type="NCBI Taxonomy" id="1080233"/>
    <lineage>
        <taxon>Eukaryota</taxon>
        <taxon>Fungi</taxon>
        <taxon>Dikarya</taxon>
        <taxon>Ascomycota</taxon>
        <taxon>Pezizomycotina</taxon>
        <taxon>Dothideomycetes</taxon>
        <taxon>Dothideomycetidae</taxon>
        <taxon>Mycosphaerellales</taxon>
        <taxon>Mycosphaerellaceae</taxon>
        <taxon>Zasmidium</taxon>
    </lineage>
</organism>
<evidence type="ECO:0000256" key="3">
    <source>
        <dbReference type="ARBA" id="ARBA00023002"/>
    </source>
</evidence>
<dbReference type="GO" id="GO:0008270">
    <property type="term" value="F:zinc ion binding"/>
    <property type="evidence" value="ECO:0007669"/>
    <property type="project" value="InterPro"/>
</dbReference>